<proteinExistence type="predicted"/>
<organism evidence="6">
    <name type="scientific">Talaromyces marneffei PM1</name>
    <dbReference type="NCBI Taxonomy" id="1077442"/>
    <lineage>
        <taxon>Eukaryota</taxon>
        <taxon>Fungi</taxon>
        <taxon>Dikarya</taxon>
        <taxon>Ascomycota</taxon>
        <taxon>Pezizomycotina</taxon>
        <taxon>Eurotiomycetes</taxon>
        <taxon>Eurotiomycetidae</taxon>
        <taxon>Eurotiales</taxon>
        <taxon>Trichocomaceae</taxon>
        <taxon>Talaromyces</taxon>
        <taxon>Talaromyces sect. Talaromyces</taxon>
    </lineage>
</organism>
<accession>A0A093V2I2</accession>
<evidence type="ECO:0000256" key="1">
    <source>
        <dbReference type="ARBA" id="ARBA00004123"/>
    </source>
</evidence>
<dbReference type="GO" id="GO:0034967">
    <property type="term" value="C:Set3 complex"/>
    <property type="evidence" value="ECO:0007669"/>
    <property type="project" value="TreeGrafter"/>
</dbReference>
<dbReference type="Gene3D" id="1.20.960.30">
    <property type="match status" value="1"/>
</dbReference>
<protein>
    <submittedName>
        <fullName evidence="6">F-box-like/WD repeat-containing protein TBL1XR1-A</fullName>
    </submittedName>
</protein>
<keyword evidence="2" id="KW-0853">WD repeat</keyword>
<dbReference type="HOGENOM" id="CLU_018409_1_0_1"/>
<evidence type="ECO:0000256" key="2">
    <source>
        <dbReference type="ARBA" id="ARBA00022574"/>
    </source>
</evidence>
<dbReference type="GO" id="GO:0006357">
    <property type="term" value="P:regulation of transcription by RNA polymerase II"/>
    <property type="evidence" value="ECO:0007669"/>
    <property type="project" value="TreeGrafter"/>
</dbReference>
<feature type="region of interest" description="Disordered" evidence="5">
    <location>
        <begin position="104"/>
        <end position="166"/>
    </location>
</feature>
<sequence length="627" mass="67684">MDLTSHHVNYLIWRYLQESGHGEAAVMLQRAWLANPQTLPFASHIKTHALVSLVQKGLQYHEIEQSLDEDGNPIPFTPSKSFFGPTPLDTESLKARDETIKAQSGLSTATAATTMPVPPANKPVPETSVATNGHPVSEAPLPPLHVKKGRKAQRAEPATNGDDSAMEIDTNGVAHDRVSVPPAVKSPSSAGLADAEGDVEMDLAPAVDLPREKQETPIDTLTAGRSVGVQYVPAKAADLSAHTTILDVEVAREDHVTRSAWRPFDSSILAAAGDTFCSLYKLAPGTTERIYDSRGDGSWVTAISWEPSGQKLALATYNERRSSIQMYDSSGSVVDLLPTASGMINGLHWAPKGTHMVVVSSNGESSELSLWDDSIKPEEFPSYQTIDGLVHDMAWAGNNHIFISGEGSVWQCEIDSTLQIVNQYQSRESNTEWSFIRGVQSGSGPVAVAAACSANNLWIPTHDIIVEDAHRADITAIEIRPKHQDQDVNTSTSFTFASASLDDTVKVWTVDLESKKMTCLHTLFLSPGLPALALAFSPDGYAVAAASTDRLFIWNTDRGDEPLATWSCPTDSIKEDLDKPVNGENGSVPVEAFRSLAWDTDGKKLAMGYGKKIAVVNLQGRGVNVLE</sequence>
<dbReference type="Pfam" id="PF08513">
    <property type="entry name" value="LisH"/>
    <property type="match status" value="1"/>
</dbReference>
<dbReference type="GO" id="GO:0003714">
    <property type="term" value="F:transcription corepressor activity"/>
    <property type="evidence" value="ECO:0007669"/>
    <property type="project" value="InterPro"/>
</dbReference>
<evidence type="ECO:0000256" key="5">
    <source>
        <dbReference type="SAM" id="MobiDB-lite"/>
    </source>
</evidence>
<dbReference type="EMBL" id="JPOX01000017">
    <property type="protein sequence ID" value="KFX46752.1"/>
    <property type="molecule type" value="Genomic_DNA"/>
</dbReference>
<dbReference type="eggNOG" id="KOG0273">
    <property type="taxonomic scope" value="Eukaryota"/>
</dbReference>
<dbReference type="SUPFAM" id="SSF50978">
    <property type="entry name" value="WD40 repeat-like"/>
    <property type="match status" value="1"/>
</dbReference>
<dbReference type="InterPro" id="IPR006594">
    <property type="entry name" value="LisH"/>
</dbReference>
<name>A0A093V2I2_TALMA</name>
<dbReference type="InterPro" id="IPR015943">
    <property type="entry name" value="WD40/YVTN_repeat-like_dom_sf"/>
</dbReference>
<comment type="subcellular location">
    <subcellularLocation>
        <location evidence="1">Nucleus</location>
    </subcellularLocation>
</comment>
<evidence type="ECO:0000313" key="6">
    <source>
        <dbReference type="EMBL" id="KFX46752.1"/>
    </source>
</evidence>
<dbReference type="Gene3D" id="2.130.10.10">
    <property type="entry name" value="YVTN repeat-like/Quinoprotein amine dehydrogenase"/>
    <property type="match status" value="2"/>
</dbReference>
<dbReference type="SMART" id="SM00320">
    <property type="entry name" value="WD40"/>
    <property type="match status" value="5"/>
</dbReference>
<dbReference type="PANTHER" id="PTHR22846:SF2">
    <property type="entry name" value="F-BOX-LIKE_WD REPEAT-CONTAINING PROTEIN EBI"/>
    <property type="match status" value="1"/>
</dbReference>
<dbReference type="AlphaFoldDB" id="A0A093V2I2"/>
<dbReference type="PANTHER" id="PTHR22846">
    <property type="entry name" value="WD40 REPEAT PROTEIN"/>
    <property type="match status" value="1"/>
</dbReference>
<keyword evidence="4" id="KW-0539">Nucleus</keyword>
<dbReference type="InterPro" id="IPR036322">
    <property type="entry name" value="WD40_repeat_dom_sf"/>
</dbReference>
<dbReference type="InterPro" id="IPR045183">
    <property type="entry name" value="Ebi-like"/>
</dbReference>
<evidence type="ECO:0000256" key="3">
    <source>
        <dbReference type="ARBA" id="ARBA00022737"/>
    </source>
</evidence>
<reference evidence="6" key="2">
    <citation type="journal article" date="2014" name="PLoS Genet.">
        <title>Signature gene expression reveals novel clues to the molecular mechanisms of dimorphic transition in Penicillium marneffei.</title>
        <authorList>
            <person name="Yang E."/>
            <person name="Wang G."/>
            <person name="Cai J."/>
            <person name="Woo P.C."/>
            <person name="Lau S.K."/>
            <person name="Yuen K.-Y."/>
            <person name="Chow W.-N."/>
            <person name="Lin X."/>
        </authorList>
    </citation>
    <scope>NUCLEOTIDE SEQUENCE</scope>
    <source>
        <strain evidence="6">PM1</strain>
    </source>
</reference>
<dbReference type="InterPro" id="IPR001680">
    <property type="entry name" value="WD40_rpt"/>
</dbReference>
<evidence type="ECO:0000256" key="4">
    <source>
        <dbReference type="ARBA" id="ARBA00023242"/>
    </source>
</evidence>
<reference key="1">
    <citation type="journal article" date="2014" name="PLoS Genet.">
        <title>Signature Gene Expression Reveals Novel Clues to the Molecular Mechanisms of Dimorphic Transition in Penicillium marneffei.</title>
        <authorList>
            <person name="Yang E."/>
            <person name="Wang G."/>
            <person name="Cai J."/>
            <person name="Woo P.C."/>
            <person name="Lau S.K."/>
            <person name="Yuen K.-Y."/>
            <person name="Chow W.-N."/>
            <person name="Lin X."/>
        </authorList>
    </citation>
    <scope>NUCLEOTIDE SEQUENCE [LARGE SCALE GENOMIC DNA]</scope>
    <source>
        <strain>PM1</strain>
    </source>
</reference>
<keyword evidence="3" id="KW-0677">Repeat</keyword>
<comment type="caution">
    <text evidence="6">The sequence shown here is derived from an EMBL/GenBank/DDBJ whole genome shotgun (WGS) entry which is preliminary data.</text>
</comment>
<gene>
    <name evidence="6" type="ORF">GQ26_0170370</name>
</gene>